<dbReference type="Proteomes" id="UP000783287">
    <property type="component" value="Unassembled WGS sequence"/>
</dbReference>
<keyword evidence="1" id="KW-0472">Membrane</keyword>
<reference evidence="2" key="1">
    <citation type="submission" date="2020-04" db="EMBL/GenBank/DDBJ databases">
        <authorList>
            <person name="Zhang T."/>
        </authorList>
    </citation>
    <scope>NUCLEOTIDE SEQUENCE</scope>
    <source>
        <strain evidence="2">HKST-UBA14</strain>
    </source>
</reference>
<comment type="caution">
    <text evidence="2">The sequence shown here is derived from an EMBL/GenBank/DDBJ whole genome shotgun (WGS) entry which is preliminary data.</text>
</comment>
<feature type="transmembrane region" description="Helical" evidence="1">
    <location>
        <begin position="37"/>
        <end position="65"/>
    </location>
</feature>
<feature type="transmembrane region" description="Helical" evidence="1">
    <location>
        <begin position="77"/>
        <end position="95"/>
    </location>
</feature>
<feature type="transmembrane region" description="Helical" evidence="1">
    <location>
        <begin position="102"/>
        <end position="119"/>
    </location>
</feature>
<accession>A0A955RJT4</accession>
<reference evidence="2" key="2">
    <citation type="journal article" date="2021" name="Microbiome">
        <title>Successional dynamics and alternative stable states in a saline activated sludge microbial community over 9 years.</title>
        <authorList>
            <person name="Wang Y."/>
            <person name="Ye J."/>
            <person name="Ju F."/>
            <person name="Liu L."/>
            <person name="Boyd J.A."/>
            <person name="Deng Y."/>
            <person name="Parks D.H."/>
            <person name="Jiang X."/>
            <person name="Yin X."/>
            <person name="Woodcroft B.J."/>
            <person name="Tyson G.W."/>
            <person name="Hugenholtz P."/>
            <person name="Polz M.F."/>
            <person name="Zhang T."/>
        </authorList>
    </citation>
    <scope>NUCLEOTIDE SEQUENCE</scope>
    <source>
        <strain evidence="2">HKST-UBA14</strain>
    </source>
</reference>
<feature type="transmembrane region" description="Helical" evidence="1">
    <location>
        <begin position="152"/>
        <end position="172"/>
    </location>
</feature>
<dbReference type="AlphaFoldDB" id="A0A955RJT4"/>
<sequence>MNNTYYKKILYLLTFCFVGYIALQIKFTNVIGTDVSFTLFDFFAPTAAAFLGGPLGLLTIFLVGLINLATHWSGLELVPFIRLFPTLFAVMYFALPQDKKAGKLIIIVPSLAMIIFWLHPVGRQVWYYALLWLIPIASYFKRNYLFIRSLGATMTAHSVGGAAFIWAIQIPAEVWQGLLPVVIIERILMAIGISLSYLMLINMFKYLKKKLSSFDQINIEEHYS</sequence>
<keyword evidence="1" id="KW-1133">Transmembrane helix</keyword>
<protein>
    <submittedName>
        <fullName evidence="2">Uncharacterized protein</fullName>
    </submittedName>
</protein>
<evidence type="ECO:0000313" key="3">
    <source>
        <dbReference type="Proteomes" id="UP000783287"/>
    </source>
</evidence>
<evidence type="ECO:0000313" key="2">
    <source>
        <dbReference type="EMBL" id="MCA9383804.1"/>
    </source>
</evidence>
<keyword evidence="1" id="KW-0812">Transmembrane</keyword>
<name>A0A955RJT4_9BACT</name>
<gene>
    <name evidence="2" type="ORF">KC909_05570</name>
</gene>
<dbReference type="EMBL" id="JAGQLK010000140">
    <property type="protein sequence ID" value="MCA9383804.1"/>
    <property type="molecule type" value="Genomic_DNA"/>
</dbReference>
<proteinExistence type="predicted"/>
<organism evidence="2 3">
    <name type="scientific">Candidatus Dojkabacteria bacterium</name>
    <dbReference type="NCBI Taxonomy" id="2099670"/>
    <lineage>
        <taxon>Bacteria</taxon>
        <taxon>Candidatus Dojkabacteria</taxon>
    </lineage>
</organism>
<feature type="transmembrane region" description="Helical" evidence="1">
    <location>
        <begin position="6"/>
        <end position="25"/>
    </location>
</feature>
<evidence type="ECO:0000256" key="1">
    <source>
        <dbReference type="SAM" id="Phobius"/>
    </source>
</evidence>
<feature type="transmembrane region" description="Helical" evidence="1">
    <location>
        <begin position="178"/>
        <end position="200"/>
    </location>
</feature>